<dbReference type="Gene3D" id="3.40.50.1110">
    <property type="entry name" value="SGNH hydrolase"/>
    <property type="match status" value="1"/>
</dbReference>
<proteinExistence type="predicted"/>
<keyword evidence="5" id="KW-1185">Reference proteome</keyword>
<dbReference type="SUPFAM" id="SSF69318">
    <property type="entry name" value="Integrin alpha N-terminal domain"/>
    <property type="match status" value="3"/>
</dbReference>
<evidence type="ECO:0000256" key="2">
    <source>
        <dbReference type="SAM" id="Phobius"/>
    </source>
</evidence>
<dbReference type="SUPFAM" id="SSF52266">
    <property type="entry name" value="SGNH hydrolase"/>
    <property type="match status" value="1"/>
</dbReference>
<keyword evidence="2" id="KW-0472">Membrane</keyword>
<dbReference type="InterPro" id="IPR013517">
    <property type="entry name" value="FG-GAP"/>
</dbReference>
<organism evidence="4 5">
    <name type="scientific">Streptosporangium album</name>
    <dbReference type="NCBI Taxonomy" id="47479"/>
    <lineage>
        <taxon>Bacteria</taxon>
        <taxon>Bacillati</taxon>
        <taxon>Actinomycetota</taxon>
        <taxon>Actinomycetes</taxon>
        <taxon>Streptosporangiales</taxon>
        <taxon>Streptosporangiaceae</taxon>
        <taxon>Streptosporangium</taxon>
    </lineage>
</organism>
<dbReference type="PANTHER" id="PTHR30383:SF5">
    <property type="entry name" value="SGNH HYDROLASE-TYPE ESTERASE DOMAIN-CONTAINING PROTEIN"/>
    <property type="match status" value="1"/>
</dbReference>
<dbReference type="InterPro" id="IPR028994">
    <property type="entry name" value="Integrin_alpha_N"/>
</dbReference>
<accession>A0A7W7RS26</accession>
<evidence type="ECO:0000313" key="5">
    <source>
        <dbReference type="Proteomes" id="UP000534286"/>
    </source>
</evidence>
<feature type="transmembrane region" description="Helical" evidence="2">
    <location>
        <begin position="125"/>
        <end position="152"/>
    </location>
</feature>
<dbReference type="PANTHER" id="PTHR30383">
    <property type="entry name" value="THIOESTERASE 1/PROTEASE 1/LYSOPHOSPHOLIPASE L1"/>
    <property type="match status" value="1"/>
</dbReference>
<keyword evidence="2" id="KW-1133">Transmembrane helix</keyword>
<reference evidence="4 5" key="1">
    <citation type="submission" date="2020-08" db="EMBL/GenBank/DDBJ databases">
        <title>Sequencing the genomes of 1000 actinobacteria strains.</title>
        <authorList>
            <person name="Klenk H.-P."/>
        </authorList>
    </citation>
    <scope>NUCLEOTIDE SEQUENCE [LARGE SCALE GENOMIC DNA]</scope>
    <source>
        <strain evidence="4 5">DSM 43023</strain>
    </source>
</reference>
<gene>
    <name evidence="4" type="ORF">FHR32_000811</name>
</gene>
<keyword evidence="2" id="KW-0812">Transmembrane</keyword>
<keyword evidence="1" id="KW-0732">Signal</keyword>
<dbReference type="CDD" id="cd01833">
    <property type="entry name" value="XynB_like"/>
    <property type="match status" value="1"/>
</dbReference>
<feature type="transmembrane region" description="Helical" evidence="2">
    <location>
        <begin position="219"/>
        <end position="246"/>
    </location>
</feature>
<dbReference type="EMBL" id="JACHJU010000001">
    <property type="protein sequence ID" value="MBB4936506.1"/>
    <property type="molecule type" value="Genomic_DNA"/>
</dbReference>
<dbReference type="AlphaFoldDB" id="A0A7W7RS26"/>
<dbReference type="RefSeq" id="WP_184753050.1">
    <property type="nucleotide sequence ID" value="NZ_BAABEK010000115.1"/>
</dbReference>
<comment type="caution">
    <text evidence="4">The sequence shown here is derived from an EMBL/GenBank/DDBJ whole genome shotgun (WGS) entry which is preliminary data.</text>
</comment>
<evidence type="ECO:0000313" key="4">
    <source>
        <dbReference type="EMBL" id="MBB4936506.1"/>
    </source>
</evidence>
<feature type="domain" description="SGNH hydrolase-type esterase" evidence="3">
    <location>
        <begin position="270"/>
        <end position="445"/>
    </location>
</feature>
<dbReference type="InterPro" id="IPR051532">
    <property type="entry name" value="Ester_Hydrolysis_Enzymes"/>
</dbReference>
<dbReference type="Pfam" id="PF13472">
    <property type="entry name" value="Lipase_GDSL_2"/>
    <property type="match status" value="1"/>
</dbReference>
<dbReference type="Proteomes" id="UP000534286">
    <property type="component" value="Unassembled WGS sequence"/>
</dbReference>
<name>A0A7W7RS26_9ACTN</name>
<dbReference type="InterPro" id="IPR013830">
    <property type="entry name" value="SGNH_hydro"/>
</dbReference>
<feature type="transmembrane region" description="Helical" evidence="2">
    <location>
        <begin position="172"/>
        <end position="198"/>
    </location>
</feature>
<dbReference type="Pfam" id="PF13517">
    <property type="entry name" value="FG-GAP_3"/>
    <property type="match status" value="5"/>
</dbReference>
<dbReference type="Gene3D" id="2.130.10.130">
    <property type="entry name" value="Integrin alpha, N-terminal"/>
    <property type="match status" value="2"/>
</dbReference>
<protein>
    <submittedName>
        <fullName evidence="4">Lysophospholipase L1-like esterase</fullName>
    </submittedName>
</protein>
<dbReference type="GO" id="GO:0004622">
    <property type="term" value="F:phosphatidylcholine lysophospholipase activity"/>
    <property type="evidence" value="ECO:0007669"/>
    <property type="project" value="TreeGrafter"/>
</dbReference>
<sequence>MTAVKISCGAAWGGQVGALAVAAEDVVISVDNEGIDPAMVERMIELKGLDQGLLSDVIRNTIETYALGPPDPDIRWFDFDGTIVNANGELAIVIPQEDVQAEMEDWVITTVAGTIGQFAGLTAGAICLATFAVGAAAAGPVCGAVFGFTNAFVWNLLSSVLSGKDPGDGKVLLAALCTGVVAAAGGAVWGNALAPWVAERAQPMLIRLGKIVVDAARSLAWWLGDAVMSAGVWVAAQLVILGRVIYPMMVEAARRLGYPTPASNMRIMPLGDSITQGMGSPTRSSYRAELWEGLDPVTDVMNFVGTQKSGNVPDNDHEGHIGWRIDQIAAVAECALPYYRPNVVTLHAGTNDMNQNYAVETAPQRLVQLVERILALSPGVTVLVATLVPSTKSDVGPRIQEYNRRIIPLIQQLRDQGKRVRLADMSAVTTADLYDQLHPNDTGYRKMGESFTLAVNQAAAGGLIVPVSGGQEGQNPCVGQVVPVTWENWGRIAPGVGPGISRDQVQFADVNGDGRDDFLTVDAEGRVQAHLSVNGTFTSWGEIAPGVGVPGSRVRFADVNGDGRDDYLIVAENGAVAAWLNTPGGGGRPSWSLWGPEPWYSAGLIATGVGAPDSQVRFADVNGDRRADYLVLADDGSVRAWLNTPGSGGRPSWSSLGQIAAGTGSPGSHVRFADTDKDGRDDYLVVGDDGSITAWRNAPGNGGVPSWSSLGRIATGVEGGSRDAVRLADFDGDGDADYLAVDEDGGVRLWLYGGPGSWASQGAVLAGQSGAKVRFAQIEGDARQDYLIVADDGSVRAWVNTPGNGGKPSWQSLGMIAPGVGASGDRVQLADINADGRDDYLVVQDNASVSAWLNTPGNGGKPSWQSLGVIAPRVQGVTGDMVRFADYDGDGRDDYLVVSDSGAVRAWRNTPGNNGIPSWSAREVLAAGVDGATRDKLRFADIDADGRDDYLIVQDNGVVLAWVNNGGEGSGGWINQGTFASGVSGATRDKLRFADVNGDSRADYLMVSESSAVDAWLNRAGA</sequence>
<evidence type="ECO:0000256" key="1">
    <source>
        <dbReference type="ARBA" id="ARBA00022729"/>
    </source>
</evidence>
<dbReference type="InterPro" id="IPR036514">
    <property type="entry name" value="SGNH_hydro_sf"/>
</dbReference>
<evidence type="ECO:0000259" key="3">
    <source>
        <dbReference type="Pfam" id="PF13472"/>
    </source>
</evidence>